<feature type="region of interest" description="Disordered" evidence="1">
    <location>
        <begin position="221"/>
        <end position="249"/>
    </location>
</feature>
<dbReference type="AlphaFoldDB" id="A0A0N8K0P6"/>
<dbReference type="InterPro" id="IPR052035">
    <property type="entry name" value="ZnF_BED_domain_contain"/>
</dbReference>
<sequence length="249" mass="28074">MRNNAIPEMYERVKEVVITHMKEAENNIVHFTTSIWISSQTREYLTLTAHWVTYNSYVQPQGQDFHCSALLSISQIDCDYNMIDMLFDETVGIDNMVKSLKEAMASRMSSILCDPRYMWATMLDPRYKTSLFTEEEAQQCKQDLIQELEASLSTSAETKGLPSNGCSEVPDPASNRDLGNNDNFWALMDNIRNKIKKEEQPKSSELAARGNAPLAVGVTAGLPANNIEPQQEEGDLRGNLSGKPKRCRL</sequence>
<evidence type="ECO:0000313" key="3">
    <source>
        <dbReference type="Proteomes" id="UP000034805"/>
    </source>
</evidence>
<evidence type="ECO:0000256" key="1">
    <source>
        <dbReference type="SAM" id="MobiDB-lite"/>
    </source>
</evidence>
<proteinExistence type="predicted"/>
<accession>A0A0N8K0P6</accession>
<comment type="caution">
    <text evidence="2">The sequence shown here is derived from an EMBL/GenBank/DDBJ whole genome shotgun (WGS) entry which is preliminary data.</text>
</comment>
<name>A0A0N8K0P6_SCLFO</name>
<feature type="region of interest" description="Disordered" evidence="1">
    <location>
        <begin position="154"/>
        <end position="180"/>
    </location>
</feature>
<dbReference type="PANTHER" id="PTHR46481">
    <property type="entry name" value="ZINC FINGER BED DOMAIN-CONTAINING PROTEIN 4"/>
    <property type="match status" value="1"/>
</dbReference>
<organism evidence="2 3">
    <name type="scientific">Scleropages formosus</name>
    <name type="common">Asian bonytongue</name>
    <name type="synonym">Osteoglossum formosum</name>
    <dbReference type="NCBI Taxonomy" id="113540"/>
    <lineage>
        <taxon>Eukaryota</taxon>
        <taxon>Metazoa</taxon>
        <taxon>Chordata</taxon>
        <taxon>Craniata</taxon>
        <taxon>Vertebrata</taxon>
        <taxon>Euteleostomi</taxon>
        <taxon>Actinopterygii</taxon>
        <taxon>Neopterygii</taxon>
        <taxon>Teleostei</taxon>
        <taxon>Osteoglossocephala</taxon>
        <taxon>Osteoglossomorpha</taxon>
        <taxon>Osteoglossiformes</taxon>
        <taxon>Osteoglossidae</taxon>
        <taxon>Scleropages</taxon>
    </lineage>
</organism>
<dbReference type="EMBL" id="JARO02002407">
    <property type="protein sequence ID" value="KPP72721.1"/>
    <property type="molecule type" value="Genomic_DNA"/>
</dbReference>
<reference evidence="2 3" key="1">
    <citation type="submission" date="2015-08" db="EMBL/GenBank/DDBJ databases">
        <title>The genome of the Asian arowana (Scleropages formosus).</title>
        <authorList>
            <person name="Tan M.H."/>
            <person name="Gan H.M."/>
            <person name="Croft L.J."/>
            <person name="Austin C.M."/>
        </authorList>
    </citation>
    <scope>NUCLEOTIDE SEQUENCE [LARGE SCALE GENOMIC DNA]</scope>
    <source>
        <strain evidence="2">Aro1</strain>
    </source>
</reference>
<dbReference type="PANTHER" id="PTHR46481:SF4">
    <property type="entry name" value="ZINC FINGER BED DOMAIN-CONTAINING PROTEIN 4"/>
    <property type="match status" value="1"/>
</dbReference>
<protein>
    <submittedName>
        <fullName evidence="2">Uncharacterized protein</fullName>
    </submittedName>
</protein>
<gene>
    <name evidence="2" type="ORF">Z043_108250</name>
</gene>
<evidence type="ECO:0000313" key="2">
    <source>
        <dbReference type="EMBL" id="KPP72721.1"/>
    </source>
</evidence>
<dbReference type="Proteomes" id="UP000034805">
    <property type="component" value="Unassembled WGS sequence"/>
</dbReference>